<feature type="region of interest" description="Disordered" evidence="1">
    <location>
        <begin position="75"/>
        <end position="120"/>
    </location>
</feature>
<dbReference type="AlphaFoldDB" id="A0A875S1E3"/>
<dbReference type="InterPro" id="IPR055304">
    <property type="entry name" value="CHCHD2/10-like"/>
</dbReference>
<dbReference type="EMBL" id="CP064812">
    <property type="protein sequence ID" value="QPG73922.1"/>
    <property type="molecule type" value="Genomic_DNA"/>
</dbReference>
<reference evidence="2" key="1">
    <citation type="submission" date="2020-10" db="EMBL/GenBank/DDBJ databases">
        <authorList>
            <person name="Roach M.J.R."/>
        </authorList>
    </citation>
    <scope>NUCLEOTIDE SEQUENCE</scope>
    <source>
        <strain evidence="2">CBS 1945</strain>
    </source>
</reference>
<dbReference type="GeneID" id="62194638"/>
<gene>
    <name evidence="2" type="ORF">FOA43_001237</name>
</gene>
<dbReference type="OrthoDB" id="1106148at2759"/>
<dbReference type="GO" id="GO:0007005">
    <property type="term" value="P:mitochondrion organization"/>
    <property type="evidence" value="ECO:0007669"/>
    <property type="project" value="InterPro"/>
</dbReference>
<dbReference type="PANTHER" id="PTHR13523">
    <property type="entry name" value="COILED-COIL-HELIX-COILED-COIL-HELIX DOMAIN CONTAINING 2/NUR77"/>
    <property type="match status" value="1"/>
</dbReference>
<dbReference type="KEGG" id="bnn:FOA43_001237"/>
<dbReference type="InterPro" id="IPR009069">
    <property type="entry name" value="Cys_alpha_HP_mot_SF"/>
</dbReference>
<protein>
    <recommendedName>
        <fullName evidence="4">CHCH domain-containing protein</fullName>
    </recommendedName>
</protein>
<dbReference type="SUPFAM" id="SSF47072">
    <property type="entry name" value="Cysteine alpha-hairpin motif"/>
    <property type="match status" value="1"/>
</dbReference>
<evidence type="ECO:0008006" key="4">
    <source>
        <dbReference type="Google" id="ProtNLM"/>
    </source>
</evidence>
<accession>A0A875S1E3</accession>
<dbReference type="Proteomes" id="UP000662931">
    <property type="component" value="Chromosome 1"/>
</dbReference>
<proteinExistence type="predicted"/>
<sequence>MTAPSGFGSFGSRSAPKSTAVTSPSSAHQYHGPNYAGKPGQTTAGSRSPGLFGQMASTAAGVAVGSALGHTIGAGLTGLFGNRSESQDPDTMDQQSPATSGQAQDLTASQTFQSEAESRPCEMDAKNLARCLEDSNGDYHACDYYMQMLKSCKSAAKEFTAN</sequence>
<evidence type="ECO:0000313" key="2">
    <source>
        <dbReference type="EMBL" id="QPG73922.1"/>
    </source>
</evidence>
<feature type="compositionally biased region" description="Polar residues" evidence="1">
    <location>
        <begin position="92"/>
        <end position="115"/>
    </location>
</feature>
<dbReference type="GO" id="GO:0005634">
    <property type="term" value="C:nucleus"/>
    <property type="evidence" value="ECO:0007669"/>
    <property type="project" value="TreeGrafter"/>
</dbReference>
<dbReference type="GO" id="GO:0005739">
    <property type="term" value="C:mitochondrion"/>
    <property type="evidence" value="ECO:0007669"/>
    <property type="project" value="TreeGrafter"/>
</dbReference>
<evidence type="ECO:0000256" key="1">
    <source>
        <dbReference type="SAM" id="MobiDB-lite"/>
    </source>
</evidence>
<organism evidence="2 3">
    <name type="scientific">Eeniella nana</name>
    <name type="common">Yeast</name>
    <name type="synonym">Brettanomyces nanus</name>
    <dbReference type="NCBI Taxonomy" id="13502"/>
    <lineage>
        <taxon>Eukaryota</taxon>
        <taxon>Fungi</taxon>
        <taxon>Dikarya</taxon>
        <taxon>Ascomycota</taxon>
        <taxon>Saccharomycotina</taxon>
        <taxon>Pichiomycetes</taxon>
        <taxon>Pichiales</taxon>
        <taxon>Pichiaceae</taxon>
        <taxon>Brettanomyces</taxon>
    </lineage>
</organism>
<name>A0A875S1E3_EENNA</name>
<dbReference type="PANTHER" id="PTHR13523:SF2">
    <property type="entry name" value="COILED-COIL-HELIX-COILED-COIL-HELIX DOMAIN CONTAINING 2, ISOFORM A-RELATED"/>
    <property type="match status" value="1"/>
</dbReference>
<evidence type="ECO:0000313" key="3">
    <source>
        <dbReference type="Proteomes" id="UP000662931"/>
    </source>
</evidence>
<dbReference type="RefSeq" id="XP_038777487.1">
    <property type="nucleotide sequence ID" value="XM_038921559.1"/>
</dbReference>
<feature type="region of interest" description="Disordered" evidence="1">
    <location>
        <begin position="1"/>
        <end position="53"/>
    </location>
</feature>
<keyword evidence="3" id="KW-1185">Reference proteome</keyword>
<feature type="compositionally biased region" description="Polar residues" evidence="1">
    <location>
        <begin position="11"/>
        <end position="28"/>
    </location>
</feature>